<protein>
    <submittedName>
        <fullName evidence="2">DUF5071 domain-containing protein</fullName>
    </submittedName>
</protein>
<dbReference type="InterPro" id="IPR038692">
    <property type="entry name" value="Cthe_2751_sf"/>
</dbReference>
<sequence length="129" mass="15168">MKNYLPRNKHDIERVKQLKNLSREEILPFLPGLMEWIQDMNWPIANEVAALLLKYPIDIIPLIKDVLATNDPVWKYWCLEVLVKKLPGDIKKQLKNELVKIIVNPSEGEKMEELDETSLEILQTIDEDY</sequence>
<dbReference type="Pfam" id="PF16804">
    <property type="entry name" value="DUF5071"/>
    <property type="match status" value="1"/>
</dbReference>
<dbReference type="InterPro" id="IPR031837">
    <property type="entry name" value="DUF5071"/>
</dbReference>
<evidence type="ECO:0000259" key="1">
    <source>
        <dbReference type="Pfam" id="PF16804"/>
    </source>
</evidence>
<comment type="caution">
    <text evidence="2">The sequence shown here is derived from an EMBL/GenBank/DDBJ whole genome shotgun (WGS) entry which is preliminary data.</text>
</comment>
<dbReference type="Proteomes" id="UP001209318">
    <property type="component" value="Unassembled WGS sequence"/>
</dbReference>
<organism evidence="2 3">
    <name type="scientific">Perspicuibacillus lycopersici</name>
    <dbReference type="NCBI Taxonomy" id="1325689"/>
    <lineage>
        <taxon>Bacteria</taxon>
        <taxon>Bacillati</taxon>
        <taxon>Bacillota</taxon>
        <taxon>Bacilli</taxon>
        <taxon>Bacillales</taxon>
        <taxon>Bacillaceae</taxon>
        <taxon>Perspicuibacillus</taxon>
    </lineage>
</organism>
<reference evidence="2" key="1">
    <citation type="submission" date="2022-10" db="EMBL/GenBank/DDBJ databases">
        <title>Description of Fervidibacillus gen. nov. in the family Fervidibacillaceae fam. nov. with two species, Fervidibacillus albus sp. nov., and Fervidibacillus halotolerans sp. nov., isolated from tidal flat sediments.</title>
        <authorList>
            <person name="Kwon K.K."/>
            <person name="Yang S.-H."/>
        </authorList>
    </citation>
    <scope>NUCLEOTIDE SEQUENCE</scope>
    <source>
        <strain evidence="2">JCM 19140</strain>
    </source>
</reference>
<dbReference type="RefSeq" id="WP_263074329.1">
    <property type="nucleotide sequence ID" value="NZ_JAOUSF010000006.1"/>
</dbReference>
<dbReference type="EMBL" id="JAOUSF010000006">
    <property type="protein sequence ID" value="MCU9615006.1"/>
    <property type="molecule type" value="Genomic_DNA"/>
</dbReference>
<evidence type="ECO:0000313" key="2">
    <source>
        <dbReference type="EMBL" id="MCU9615006.1"/>
    </source>
</evidence>
<evidence type="ECO:0000313" key="3">
    <source>
        <dbReference type="Proteomes" id="UP001209318"/>
    </source>
</evidence>
<keyword evidence="3" id="KW-1185">Reference proteome</keyword>
<gene>
    <name evidence="2" type="ORF">OEV98_15835</name>
</gene>
<feature type="domain" description="DUF5071" evidence="1">
    <location>
        <begin position="5"/>
        <end position="122"/>
    </location>
</feature>
<accession>A0AAE3IX58</accession>
<proteinExistence type="predicted"/>
<dbReference type="Gene3D" id="1.25.40.750">
    <property type="entry name" value="Domain of unknown function DUF5071"/>
    <property type="match status" value="1"/>
</dbReference>
<name>A0AAE3IX58_9BACI</name>
<dbReference type="CDD" id="cd11743">
    <property type="entry name" value="Cthe_2751_like"/>
    <property type="match status" value="1"/>
</dbReference>
<dbReference type="AlphaFoldDB" id="A0AAE3IX58"/>